<dbReference type="EMBL" id="JHEG02000059">
    <property type="protein sequence ID" value="KIE07560.1"/>
    <property type="molecule type" value="Genomic_DNA"/>
</dbReference>
<dbReference type="GO" id="GO:0016810">
    <property type="term" value="F:hydrolase activity, acting on carbon-nitrogen (but not peptide) bonds"/>
    <property type="evidence" value="ECO:0007669"/>
    <property type="project" value="InterPro"/>
</dbReference>
<proteinExistence type="predicted"/>
<comment type="caution">
    <text evidence="4">The sequence shown here is derived from an EMBL/GenBank/DDBJ whole genome shotgun (WGS) entry which is preliminary data.</text>
</comment>
<organism evidence="4">
    <name type="scientific">Tolypothrix bouteillei VB521301</name>
    <dbReference type="NCBI Taxonomy" id="1479485"/>
    <lineage>
        <taxon>Bacteria</taxon>
        <taxon>Bacillati</taxon>
        <taxon>Cyanobacteriota</taxon>
        <taxon>Cyanophyceae</taxon>
        <taxon>Nostocales</taxon>
        <taxon>Tolypothrichaceae</taxon>
        <taxon>Tolypothrix</taxon>
    </lineage>
</organism>
<feature type="transmembrane region" description="Helical" evidence="1">
    <location>
        <begin position="12"/>
        <end position="32"/>
    </location>
</feature>
<evidence type="ECO:0000313" key="4">
    <source>
        <dbReference type="EMBL" id="KIE07560.1"/>
    </source>
</evidence>
<protein>
    <submittedName>
        <fullName evidence="3 4">Polysaccharide deacetylase</fullName>
    </submittedName>
</protein>
<keyword evidence="5" id="KW-1185">Reference proteome</keyword>
<gene>
    <name evidence="4" type="ORF">DA73_0241605</name>
    <name evidence="3" type="ORF">DA73_0400028340</name>
</gene>
<evidence type="ECO:0000259" key="2">
    <source>
        <dbReference type="PROSITE" id="PS51677"/>
    </source>
</evidence>
<dbReference type="Gene3D" id="3.20.20.370">
    <property type="entry name" value="Glycoside hydrolase/deacetylase"/>
    <property type="match status" value="1"/>
</dbReference>
<dbReference type="AlphaFoldDB" id="A0A0C1R5E3"/>
<dbReference type="RefSeq" id="WP_038090279.1">
    <property type="nucleotide sequence ID" value="NZ_JHEG04000001.1"/>
</dbReference>
<name>A0A0C1R5E3_9CYAN</name>
<evidence type="ECO:0000256" key="1">
    <source>
        <dbReference type="SAM" id="Phobius"/>
    </source>
</evidence>
<dbReference type="CDD" id="cd10917">
    <property type="entry name" value="CE4_NodB_like_6s_7s"/>
    <property type="match status" value="1"/>
</dbReference>
<evidence type="ECO:0000313" key="3">
    <source>
        <dbReference type="EMBL" id="KAF3888955.1"/>
    </source>
</evidence>
<evidence type="ECO:0000313" key="5">
    <source>
        <dbReference type="Proteomes" id="UP000029738"/>
    </source>
</evidence>
<sequence>MKSQKIILSPKILSLILLIILGVVAPSLLLNIKNKYFYSILSDLAIPQNTNNTQLLSKSLPNSLSTTKLNNFQPDVKSKVVTLTVPPQFSGAIVYQAKLLNKEKYIALTFDDGPWLNSTAGILKILHQNNVKGTFFVLGRNIQQYPKLAMQIVAEGHAIGNHTWHHWYHFLNQQTAAFEIDRTANLISQITGMSTTLFRPPGGILSNGPAAYARKKNYTIVMWSDDSQDYRRPSVNTLVNRVLKQAKPGGIVLMHDGGGNRARTVAALPQIISQLKQRGYSFVTIPELLEIQSKEQNLQTSKLN</sequence>
<dbReference type="OrthoDB" id="9806342at2"/>
<dbReference type="InterPro" id="IPR002509">
    <property type="entry name" value="NODB_dom"/>
</dbReference>
<dbReference type="EMBL" id="JHEG04000001">
    <property type="protein sequence ID" value="KAF3888955.1"/>
    <property type="molecule type" value="Genomic_DNA"/>
</dbReference>
<keyword evidence="1" id="KW-0472">Membrane</keyword>
<reference evidence="3" key="2">
    <citation type="submission" date="2019-11" db="EMBL/GenBank/DDBJ databases">
        <title>Improved Assembly of Tolypothrix boutellei genome.</title>
        <authorList>
            <person name="Sarangi A.N."/>
            <person name="Mukherjee M."/>
            <person name="Ghosh S."/>
            <person name="Singh D."/>
            <person name="Das A."/>
            <person name="Kant S."/>
            <person name="Prusty A."/>
            <person name="Tripathy S."/>
        </authorList>
    </citation>
    <scope>NUCLEOTIDE SEQUENCE</scope>
    <source>
        <strain evidence="3">VB521301</strain>
    </source>
</reference>
<dbReference type="InterPro" id="IPR011330">
    <property type="entry name" value="Glyco_hydro/deAcase_b/a-brl"/>
</dbReference>
<dbReference type="PROSITE" id="PS51677">
    <property type="entry name" value="NODB"/>
    <property type="match status" value="1"/>
</dbReference>
<dbReference type="STRING" id="1479485.DA73_0241605"/>
<dbReference type="GO" id="GO:0005975">
    <property type="term" value="P:carbohydrate metabolic process"/>
    <property type="evidence" value="ECO:0007669"/>
    <property type="project" value="InterPro"/>
</dbReference>
<reference evidence="4" key="1">
    <citation type="journal article" date="2015" name="Genome Announc.">
        <title>Draft Genome Sequence of Tolypothrix boutellei Strain VB521301.</title>
        <authorList>
            <person name="Chandrababunaidu M.M."/>
            <person name="Singh D."/>
            <person name="Sen D."/>
            <person name="Bhan S."/>
            <person name="Das S."/>
            <person name="Gupta A."/>
            <person name="Adhikary S.P."/>
            <person name="Tripathy S."/>
        </authorList>
    </citation>
    <scope>NUCLEOTIDE SEQUENCE</scope>
    <source>
        <strain evidence="4">VB521301</strain>
    </source>
</reference>
<dbReference type="InterPro" id="IPR050248">
    <property type="entry name" value="Polysacc_deacetylase_ArnD"/>
</dbReference>
<keyword evidence="1" id="KW-0812">Transmembrane</keyword>
<dbReference type="SUPFAM" id="SSF88713">
    <property type="entry name" value="Glycoside hydrolase/deacetylase"/>
    <property type="match status" value="1"/>
</dbReference>
<dbReference type="PANTHER" id="PTHR10587">
    <property type="entry name" value="GLYCOSYL TRANSFERASE-RELATED"/>
    <property type="match status" value="1"/>
</dbReference>
<feature type="domain" description="NodB homology" evidence="2">
    <location>
        <begin position="104"/>
        <end position="283"/>
    </location>
</feature>
<dbReference type="Pfam" id="PF01522">
    <property type="entry name" value="Polysacc_deac_1"/>
    <property type="match status" value="1"/>
</dbReference>
<dbReference type="Proteomes" id="UP000029738">
    <property type="component" value="Unassembled WGS sequence"/>
</dbReference>
<accession>A0A0C1R5E3</accession>
<keyword evidence="1" id="KW-1133">Transmembrane helix</keyword>